<dbReference type="AlphaFoldDB" id="A0A6A0A9N8"/>
<organism evidence="1 2">
    <name type="scientific">Haematococcus lacustris</name>
    <name type="common">Green alga</name>
    <name type="synonym">Haematococcus pluvialis</name>
    <dbReference type="NCBI Taxonomy" id="44745"/>
    <lineage>
        <taxon>Eukaryota</taxon>
        <taxon>Viridiplantae</taxon>
        <taxon>Chlorophyta</taxon>
        <taxon>core chlorophytes</taxon>
        <taxon>Chlorophyceae</taxon>
        <taxon>CS clade</taxon>
        <taxon>Chlamydomonadales</taxon>
        <taxon>Haematococcaceae</taxon>
        <taxon>Haematococcus</taxon>
    </lineage>
</organism>
<sequence length="365" mass="40035">MEVPLEWPNSGSLGPTPFEYYDEDVEDDYCDSPLPEFNLLPPLTAANTALGALPAAAPISRPAEKSAAGSAGVAGLFTLLRSDPAITKAQQTSTLNKKTKDTEMSLFRSTTSFFIDASQNCVYADGAAVPAAFMSIIQELVAVPFGNDQDQLQRVYEWLTLRQTDLCVLLCAYVTHARNSRSKGTDGHGAKFTASSYVHRFNCIAHQLEVHHKMLLKEQPGKAVAGFTRPRFLVQGHSVWGELWDAVDGISLERKRAALVSAAAIESAQSMLDTTTPEGLQNQFLLLIGVNCQFRISELHGLKRHFFTIVKDSKDPAARDMFKVDYQACKNWQGGMKDAGRVPPEKFIVPNSEYVPTGDAYVDAK</sequence>
<protein>
    <submittedName>
        <fullName evidence="1">Uncharacterized protein</fullName>
    </submittedName>
</protein>
<gene>
    <name evidence="1" type="ORF">HaLaN_27928</name>
</gene>
<feature type="non-terminal residue" evidence="1">
    <location>
        <position position="365"/>
    </location>
</feature>
<evidence type="ECO:0000313" key="1">
    <source>
        <dbReference type="EMBL" id="GFH29292.1"/>
    </source>
</evidence>
<dbReference type="Proteomes" id="UP000485058">
    <property type="component" value="Unassembled WGS sequence"/>
</dbReference>
<keyword evidence="2" id="KW-1185">Reference proteome</keyword>
<proteinExistence type="predicted"/>
<dbReference type="EMBL" id="BLLF01004276">
    <property type="protein sequence ID" value="GFH29292.1"/>
    <property type="molecule type" value="Genomic_DNA"/>
</dbReference>
<accession>A0A6A0A9N8</accession>
<reference evidence="1 2" key="1">
    <citation type="submission" date="2020-02" db="EMBL/GenBank/DDBJ databases">
        <title>Draft genome sequence of Haematococcus lacustris strain NIES-144.</title>
        <authorList>
            <person name="Morimoto D."/>
            <person name="Nakagawa S."/>
            <person name="Yoshida T."/>
            <person name="Sawayama S."/>
        </authorList>
    </citation>
    <scope>NUCLEOTIDE SEQUENCE [LARGE SCALE GENOMIC DNA]</scope>
    <source>
        <strain evidence="1 2">NIES-144</strain>
    </source>
</reference>
<feature type="non-terminal residue" evidence="1">
    <location>
        <position position="1"/>
    </location>
</feature>
<name>A0A6A0A9N8_HAELA</name>
<evidence type="ECO:0000313" key="2">
    <source>
        <dbReference type="Proteomes" id="UP000485058"/>
    </source>
</evidence>
<comment type="caution">
    <text evidence="1">The sequence shown here is derived from an EMBL/GenBank/DDBJ whole genome shotgun (WGS) entry which is preliminary data.</text>
</comment>